<keyword evidence="7" id="KW-1185">Reference proteome</keyword>
<organism evidence="6 7">
    <name type="scientific">Paenibacillus baimaensis</name>
    <dbReference type="NCBI Taxonomy" id="2982185"/>
    <lineage>
        <taxon>Bacteria</taxon>
        <taxon>Bacillati</taxon>
        <taxon>Bacillota</taxon>
        <taxon>Bacilli</taxon>
        <taxon>Bacillales</taxon>
        <taxon>Paenibacillaceae</taxon>
        <taxon>Paenibacillus</taxon>
    </lineage>
</organism>
<dbReference type="InterPro" id="IPR041522">
    <property type="entry name" value="CdaR_GGDEF"/>
</dbReference>
<dbReference type="InterPro" id="IPR018060">
    <property type="entry name" value="HTH_AraC"/>
</dbReference>
<sequence>MSFRNRLSKRRSIILTWIISYFSILFLPILVSLAVNQESGQTLRGEINRANATLLAQLRDNMDHELQNVRRLNMELSLHTMVQSLMYSNKYANNSYIYDVYETSEELRLFKASYPFVDNFYIYWAAQNTVILPGTNRDSKFAFEDLHGGSPSMSYEEWMAIMQRKNYHGFLPMQIKSQGGSLKPAVAFITSFPAGPNEQSVGSCVILIDAAKFLDMTDKIRLFSGGQVYVLNENNTILVSNSPDTDIQLPQIERLHNSKEVEFPYKAQDGQQFEVMHAESGISGLSYVSLIPSTLFWEKDRYVRNLTIVSIVISLTGGSILTYFLLRKNYGPLHRLLRSVAAQTGVSYSRNDNEFQYIEHVFTETIDEKDKIGLHLKQQNQLFRSNFLNRLLKGQLDAPLPVEHIVQAYGIDFQSSRFAVLVFYLNDIDKFLSRLDQKTANEKMKLLRFIITNVVEELASKTHRGYVCEADDLMVCLINFSGQTEHDSGDANDLRQIATEAREFLLKKFHIDATISISSSHPTLNDIPIAYKEALDVMEYKLVMGSSPILSHEDIRSSLKTVRQGTDYFYPIQLEQQLMNCLKAGDYDQAKITMDSIIEHNFSEVTGHVHLRKYLLFNLMSTLIKTVDDIGALGTFSFTRDAAALDRLHSSKTIEELQSLLTEALQEICSHTSAKRKLASMETRYKTHMLLIQDVIDYVNVNYRDRNLNNSLIGQLFDLKPSYIARLFKEQTGQSLIDFISKTRVERSKELLLQKELTVGEISEVSGFNDVHVYIRTFKKIEGITPGAFKEMNLV</sequence>
<dbReference type="Proteomes" id="UP001652445">
    <property type="component" value="Unassembled WGS sequence"/>
</dbReference>
<dbReference type="PROSITE" id="PS00041">
    <property type="entry name" value="HTH_ARAC_FAMILY_1"/>
    <property type="match status" value="1"/>
</dbReference>
<dbReference type="Gene3D" id="1.10.10.60">
    <property type="entry name" value="Homeodomain-like"/>
    <property type="match status" value="2"/>
</dbReference>
<reference evidence="6 7" key="1">
    <citation type="submission" date="2022-09" db="EMBL/GenBank/DDBJ databases">
        <authorList>
            <person name="Han X.L."/>
            <person name="Wang Q."/>
            <person name="Lu T."/>
        </authorList>
    </citation>
    <scope>NUCLEOTIDE SEQUENCE [LARGE SCALE GENOMIC DNA]</scope>
    <source>
        <strain evidence="6 7">WQ 127069</strain>
    </source>
</reference>
<dbReference type="PANTHER" id="PTHR43280:SF2">
    <property type="entry name" value="HTH-TYPE TRANSCRIPTIONAL REGULATOR EXSA"/>
    <property type="match status" value="1"/>
</dbReference>
<name>A0ABT2ULU9_9BACL</name>
<feature type="domain" description="HTH araC/xylS-type" evidence="5">
    <location>
        <begin position="693"/>
        <end position="792"/>
    </location>
</feature>
<evidence type="ECO:0000259" key="5">
    <source>
        <dbReference type="PROSITE" id="PS01124"/>
    </source>
</evidence>
<dbReference type="PANTHER" id="PTHR43280">
    <property type="entry name" value="ARAC-FAMILY TRANSCRIPTIONAL REGULATOR"/>
    <property type="match status" value="1"/>
</dbReference>
<accession>A0ABT2ULU9</accession>
<dbReference type="EMBL" id="JAOQIO010000089">
    <property type="protein sequence ID" value="MCU6794996.1"/>
    <property type="molecule type" value="Genomic_DNA"/>
</dbReference>
<keyword evidence="1" id="KW-0805">Transcription regulation</keyword>
<dbReference type="RefSeq" id="WP_262686052.1">
    <property type="nucleotide sequence ID" value="NZ_JAOQIO010000089.1"/>
</dbReference>
<dbReference type="SUPFAM" id="SSF46689">
    <property type="entry name" value="Homeodomain-like"/>
    <property type="match status" value="1"/>
</dbReference>
<keyword evidence="4" id="KW-1133">Transmembrane helix</keyword>
<dbReference type="InterPro" id="IPR018062">
    <property type="entry name" value="HTH_AraC-typ_CS"/>
</dbReference>
<keyword evidence="3" id="KW-0804">Transcription</keyword>
<evidence type="ECO:0000256" key="3">
    <source>
        <dbReference type="ARBA" id="ARBA00023163"/>
    </source>
</evidence>
<keyword evidence="4" id="KW-0812">Transmembrane</keyword>
<evidence type="ECO:0000313" key="7">
    <source>
        <dbReference type="Proteomes" id="UP001652445"/>
    </source>
</evidence>
<evidence type="ECO:0000256" key="4">
    <source>
        <dbReference type="SAM" id="Phobius"/>
    </source>
</evidence>
<dbReference type="Pfam" id="PF17853">
    <property type="entry name" value="GGDEF_2"/>
    <property type="match status" value="1"/>
</dbReference>
<keyword evidence="4" id="KW-0472">Membrane</keyword>
<comment type="caution">
    <text evidence="6">The sequence shown here is derived from an EMBL/GenBank/DDBJ whole genome shotgun (WGS) entry which is preliminary data.</text>
</comment>
<evidence type="ECO:0000256" key="2">
    <source>
        <dbReference type="ARBA" id="ARBA00023125"/>
    </source>
</evidence>
<proteinExistence type="predicted"/>
<feature type="transmembrane region" description="Helical" evidence="4">
    <location>
        <begin position="12"/>
        <end position="35"/>
    </location>
</feature>
<evidence type="ECO:0000313" key="6">
    <source>
        <dbReference type="EMBL" id="MCU6794996.1"/>
    </source>
</evidence>
<dbReference type="Pfam" id="PF12833">
    <property type="entry name" value="HTH_18"/>
    <property type="match status" value="1"/>
</dbReference>
<keyword evidence="2" id="KW-0238">DNA-binding</keyword>
<dbReference type="SMART" id="SM00342">
    <property type="entry name" value="HTH_ARAC"/>
    <property type="match status" value="1"/>
</dbReference>
<gene>
    <name evidence="6" type="ORF">OB236_23085</name>
</gene>
<protein>
    <submittedName>
        <fullName evidence="6">Helix-turn-helix domain-containing protein</fullName>
    </submittedName>
</protein>
<dbReference type="InterPro" id="IPR009057">
    <property type="entry name" value="Homeodomain-like_sf"/>
</dbReference>
<dbReference type="PROSITE" id="PS01124">
    <property type="entry name" value="HTH_ARAC_FAMILY_2"/>
    <property type="match status" value="1"/>
</dbReference>
<evidence type="ECO:0000256" key="1">
    <source>
        <dbReference type="ARBA" id="ARBA00023015"/>
    </source>
</evidence>